<name>A0A6L5YZB2_9RHOB</name>
<gene>
    <name evidence="2" type="ORF">GE300_08355</name>
</gene>
<organism evidence="2 3">
    <name type="scientific">Halovulum marinum</name>
    <dbReference type="NCBI Taxonomy" id="2662447"/>
    <lineage>
        <taxon>Bacteria</taxon>
        <taxon>Pseudomonadati</taxon>
        <taxon>Pseudomonadota</taxon>
        <taxon>Alphaproteobacteria</taxon>
        <taxon>Rhodobacterales</taxon>
        <taxon>Paracoccaceae</taxon>
        <taxon>Halovulum</taxon>
    </lineage>
</organism>
<dbReference type="InterPro" id="IPR035931">
    <property type="entry name" value="YlxR-like_sf"/>
</dbReference>
<dbReference type="SUPFAM" id="SSF55315">
    <property type="entry name" value="L30e-like"/>
    <property type="match status" value="1"/>
</dbReference>
<dbReference type="PANTHER" id="PTHR34215:SF1">
    <property type="entry name" value="YLXR DOMAIN-CONTAINING PROTEIN"/>
    <property type="match status" value="1"/>
</dbReference>
<dbReference type="Pfam" id="PF04296">
    <property type="entry name" value="YlxR"/>
    <property type="match status" value="1"/>
</dbReference>
<dbReference type="AlphaFoldDB" id="A0A6L5YZB2"/>
<feature type="domain" description="YlxR" evidence="1">
    <location>
        <begin position="15"/>
        <end position="83"/>
    </location>
</feature>
<dbReference type="EMBL" id="WIND01000004">
    <property type="protein sequence ID" value="MSU89627.1"/>
    <property type="molecule type" value="Genomic_DNA"/>
</dbReference>
<evidence type="ECO:0000259" key="1">
    <source>
        <dbReference type="Pfam" id="PF04296"/>
    </source>
</evidence>
<evidence type="ECO:0000313" key="2">
    <source>
        <dbReference type="EMBL" id="MSU89627.1"/>
    </source>
</evidence>
<dbReference type="PANTHER" id="PTHR34215">
    <property type="entry name" value="BLL0784 PROTEIN"/>
    <property type="match status" value="1"/>
</dbReference>
<accession>A0A6L5YZB2</accession>
<dbReference type="InterPro" id="IPR037465">
    <property type="entry name" value="YlxR"/>
</dbReference>
<comment type="caution">
    <text evidence="2">The sequence shown here is derived from an EMBL/GenBank/DDBJ whole genome shotgun (WGS) entry which is preliminary data.</text>
</comment>
<dbReference type="Gene3D" id="3.30.1230.10">
    <property type="entry name" value="YlxR-like"/>
    <property type="match status" value="1"/>
</dbReference>
<reference evidence="2 3" key="1">
    <citation type="submission" date="2019-10" db="EMBL/GenBank/DDBJ databases">
        <title>Cognatihalovulum marinum gen. nov. sp. nov., a new member of the family Rhodobacteraceae isolated from deep seawater of the Northwest Indian Ocean.</title>
        <authorList>
            <person name="Ruan C."/>
            <person name="Wang J."/>
            <person name="Zheng X."/>
            <person name="Song L."/>
            <person name="Zhu Y."/>
            <person name="Huang Y."/>
            <person name="Lu Z."/>
            <person name="Du W."/>
            <person name="Huang L."/>
            <person name="Dai X."/>
        </authorList>
    </citation>
    <scope>NUCLEOTIDE SEQUENCE [LARGE SCALE GENOMIC DNA]</scope>
    <source>
        <strain evidence="2 3">2CG4</strain>
    </source>
</reference>
<sequence>MSRGGRRKTGPEPERRCIATGAKGGKAGLIRFVVGPDGRVVPDLAEKLPGRGMWVSADAAAIDKAARKGLFSRAAKRAVQADPDLAGQVGALLATRVVELLSLARKAGQALAGLEKVKAALEQGEATCLLQAADGSARERMRLRPPEGENTHFTALTAAELGLAFGRDRVIHAALVSGGLGDRVRYESARLSGMGRNQD</sequence>
<proteinExistence type="predicted"/>
<dbReference type="Gene3D" id="3.30.1330.30">
    <property type="match status" value="1"/>
</dbReference>
<dbReference type="Proteomes" id="UP000474957">
    <property type="component" value="Unassembled WGS sequence"/>
</dbReference>
<keyword evidence="3" id="KW-1185">Reference proteome</keyword>
<dbReference type="InterPro" id="IPR029064">
    <property type="entry name" value="Ribosomal_eL30-like_sf"/>
</dbReference>
<dbReference type="SUPFAM" id="SSF64376">
    <property type="entry name" value="YlxR-like"/>
    <property type="match status" value="1"/>
</dbReference>
<dbReference type="InterPro" id="IPR007393">
    <property type="entry name" value="YlxR_dom"/>
</dbReference>
<dbReference type="NCBIfam" id="NF006622">
    <property type="entry name" value="PRK09190.1"/>
    <property type="match status" value="1"/>
</dbReference>
<dbReference type="RefSeq" id="WP_154446099.1">
    <property type="nucleotide sequence ID" value="NZ_WIND01000004.1"/>
</dbReference>
<evidence type="ECO:0000313" key="3">
    <source>
        <dbReference type="Proteomes" id="UP000474957"/>
    </source>
</evidence>
<protein>
    <submittedName>
        <fullName evidence="2">RNA-binding protein</fullName>
    </submittedName>
</protein>